<feature type="region of interest" description="Disordered" evidence="1">
    <location>
        <begin position="1"/>
        <end position="22"/>
    </location>
</feature>
<evidence type="ECO:0000313" key="2">
    <source>
        <dbReference type="EMBL" id="CAA9343255.1"/>
    </source>
</evidence>
<accession>A0A6J4LX29</accession>
<protein>
    <submittedName>
        <fullName evidence="2">Uncharacterized protein</fullName>
    </submittedName>
</protein>
<dbReference type="AlphaFoldDB" id="A0A6J4LX29"/>
<dbReference type="EMBL" id="CADCUD010000144">
    <property type="protein sequence ID" value="CAA9343255.1"/>
    <property type="molecule type" value="Genomic_DNA"/>
</dbReference>
<proteinExistence type="predicted"/>
<organism evidence="2">
    <name type="scientific">uncultured Nocardioidaceae bacterium</name>
    <dbReference type="NCBI Taxonomy" id="253824"/>
    <lineage>
        <taxon>Bacteria</taxon>
        <taxon>Bacillati</taxon>
        <taxon>Actinomycetota</taxon>
        <taxon>Actinomycetes</taxon>
        <taxon>Propionibacteriales</taxon>
        <taxon>Nocardioidaceae</taxon>
        <taxon>environmental samples</taxon>
    </lineage>
</organism>
<name>A0A6J4LX29_9ACTN</name>
<evidence type="ECO:0000256" key="1">
    <source>
        <dbReference type="SAM" id="MobiDB-lite"/>
    </source>
</evidence>
<reference evidence="2" key="1">
    <citation type="submission" date="2020-02" db="EMBL/GenBank/DDBJ databases">
        <authorList>
            <person name="Meier V. D."/>
        </authorList>
    </citation>
    <scope>NUCLEOTIDE SEQUENCE</scope>
    <source>
        <strain evidence="2">AVDCRST_MAG46</strain>
    </source>
</reference>
<gene>
    <name evidence="2" type="ORF">AVDCRST_MAG46-2127</name>
</gene>
<sequence length="71" mass="7423">MVRSTTLTHDGAAFDDSADHGPFRGHFRAVHRVGVIKAQGISPMSPAALAVAPPLAPARPSRDAERPAALK</sequence>